<name>A1HNH2_9FIRM</name>
<evidence type="ECO:0000256" key="2">
    <source>
        <dbReference type="ARBA" id="ARBA00022490"/>
    </source>
</evidence>
<keyword evidence="3" id="KW-0560">Oxidoreductase</keyword>
<evidence type="ECO:0000313" key="6">
    <source>
        <dbReference type="Proteomes" id="UP000005139"/>
    </source>
</evidence>
<dbReference type="GO" id="GO:0005737">
    <property type="term" value="C:cytoplasm"/>
    <property type="evidence" value="ECO:0007669"/>
    <property type="project" value="UniProtKB-SubCell"/>
</dbReference>
<dbReference type="Pfam" id="PF00881">
    <property type="entry name" value="Nitroreductase"/>
    <property type="match status" value="1"/>
</dbReference>
<organism evidence="5 6">
    <name type="scientific">Thermosinus carboxydivorans Nor1</name>
    <dbReference type="NCBI Taxonomy" id="401526"/>
    <lineage>
        <taxon>Bacteria</taxon>
        <taxon>Bacillati</taxon>
        <taxon>Bacillota</taxon>
        <taxon>Negativicutes</taxon>
        <taxon>Selenomonadales</taxon>
        <taxon>Sporomusaceae</taxon>
        <taxon>Thermosinus</taxon>
    </lineage>
</organism>
<reference evidence="5 6" key="1">
    <citation type="submission" date="2007-01" db="EMBL/GenBank/DDBJ databases">
        <title>Annotation of the draft genome assembly of Thermosinus carboxydivorans Nor1.</title>
        <authorList>
            <consortium name="US DOE Joint Genome Institute (JGI-ORNL)"/>
            <person name="Larimer F."/>
            <person name="Land M."/>
            <person name="Hauser L."/>
        </authorList>
    </citation>
    <scope>NUCLEOTIDE SEQUENCE [LARGE SCALE GENOMIC DNA]</scope>
    <source>
        <strain evidence="5 6">Nor1</strain>
    </source>
</reference>
<dbReference type="InterPro" id="IPR000415">
    <property type="entry name" value="Nitroreductase-like"/>
</dbReference>
<dbReference type="CDD" id="cd02140">
    <property type="entry name" value="Frm2-like"/>
    <property type="match status" value="1"/>
</dbReference>
<comment type="caution">
    <text evidence="5">The sequence shown here is derived from an EMBL/GenBank/DDBJ whole genome shotgun (WGS) entry which is preliminary data.</text>
</comment>
<comment type="subcellular location">
    <subcellularLocation>
        <location evidence="1">Cytoplasm</location>
    </subcellularLocation>
</comment>
<dbReference type="GO" id="GO:0016491">
    <property type="term" value="F:oxidoreductase activity"/>
    <property type="evidence" value="ECO:0007669"/>
    <property type="project" value="UniProtKB-KW"/>
</dbReference>
<keyword evidence="6" id="KW-1185">Reference proteome</keyword>
<evidence type="ECO:0000256" key="3">
    <source>
        <dbReference type="ARBA" id="ARBA00023002"/>
    </source>
</evidence>
<dbReference type="PANTHER" id="PTHR43035:SF1">
    <property type="entry name" value="FATTY ACID REPRESSION MUTANT PROTEIN 2-RELATED"/>
    <property type="match status" value="1"/>
</dbReference>
<dbReference type="PANTHER" id="PTHR43035">
    <property type="entry name" value="FATTY ACID REPRESSION MUTANT PROTEIN 2-RELATED"/>
    <property type="match status" value="1"/>
</dbReference>
<evidence type="ECO:0000259" key="4">
    <source>
        <dbReference type="Pfam" id="PF00881"/>
    </source>
</evidence>
<dbReference type="FunFam" id="3.40.109.10:FF:000001">
    <property type="entry name" value="Nitroreductase family"/>
    <property type="match status" value="1"/>
</dbReference>
<protein>
    <submittedName>
        <fullName evidence="5">Putative nitroreductase family protein</fullName>
    </submittedName>
</protein>
<proteinExistence type="predicted"/>
<evidence type="ECO:0000313" key="5">
    <source>
        <dbReference type="EMBL" id="EAX48331.1"/>
    </source>
</evidence>
<feature type="domain" description="Nitroreductase" evidence="4">
    <location>
        <begin position="9"/>
        <end position="179"/>
    </location>
</feature>
<gene>
    <name evidence="5" type="ORF">TcarDRAFT_2281</name>
</gene>
<dbReference type="eggNOG" id="COG3560">
    <property type="taxonomic scope" value="Bacteria"/>
</dbReference>
<dbReference type="SUPFAM" id="SSF55469">
    <property type="entry name" value="FMN-dependent nitroreductase-like"/>
    <property type="match status" value="1"/>
</dbReference>
<dbReference type="GO" id="GO:0034599">
    <property type="term" value="P:cellular response to oxidative stress"/>
    <property type="evidence" value="ECO:0007669"/>
    <property type="project" value="InterPro"/>
</dbReference>
<dbReference type="InterPro" id="IPR033877">
    <property type="entry name" value="Frm2/Hbn1"/>
</dbReference>
<dbReference type="Proteomes" id="UP000005139">
    <property type="component" value="Unassembled WGS sequence"/>
</dbReference>
<keyword evidence="2" id="KW-0963">Cytoplasm</keyword>
<accession>A1HNH2</accession>
<reference evidence="5 6" key="2">
    <citation type="submission" date="2007-01" db="EMBL/GenBank/DDBJ databases">
        <title>Sequencing of the draft genome and assembly of Thermosinus carboxydivorans Nor1.</title>
        <authorList>
            <consortium name="US DOE Joint Genome Institute (JGI-PGF)"/>
            <person name="Copeland A."/>
            <person name="Lucas S."/>
            <person name="Lapidus A."/>
            <person name="Barry K."/>
            <person name="Glavina del Rio T."/>
            <person name="Dalin E."/>
            <person name="Tice H."/>
            <person name="Bruce D."/>
            <person name="Pitluck S."/>
            <person name="Richardson P."/>
        </authorList>
    </citation>
    <scope>NUCLEOTIDE SEQUENCE [LARGE SCALE GENOMIC DNA]</scope>
    <source>
        <strain evidence="5 6">Nor1</strain>
    </source>
</reference>
<dbReference type="Gene3D" id="3.40.109.10">
    <property type="entry name" value="NADH Oxidase"/>
    <property type="match status" value="1"/>
</dbReference>
<dbReference type="EMBL" id="AAWL01000003">
    <property type="protein sequence ID" value="EAX48331.1"/>
    <property type="molecule type" value="Genomic_DNA"/>
</dbReference>
<sequence>MKMSFWDAVKNRRTYYSLSKEPIVAAERILEIVSEAVKHAPSAFNSQSARVVVLLGEHHDRLWDIVKAELKKIVPATQFSATEDKINNAFRSGYGSILFFEDMQVIERLQQQFPTYRDAFLTFSNHSAGMLQFIVWTALEQEGLGASLQHYNPVIDDAVKAEWHIPDSWKLLAQMPFGKPVSQPGAKEFQPLAERIKIYK</sequence>
<dbReference type="AlphaFoldDB" id="A1HNH2"/>
<dbReference type="InterPro" id="IPR029479">
    <property type="entry name" value="Nitroreductase"/>
</dbReference>
<evidence type="ECO:0000256" key="1">
    <source>
        <dbReference type="ARBA" id="ARBA00004496"/>
    </source>
</evidence>